<dbReference type="Gene3D" id="3.40.50.1820">
    <property type="entry name" value="alpha/beta hydrolase"/>
    <property type="match status" value="1"/>
</dbReference>
<dbReference type="EMBL" id="JABBJJ010000208">
    <property type="protein sequence ID" value="NMO19833.1"/>
    <property type="molecule type" value="Genomic_DNA"/>
</dbReference>
<keyword evidence="3" id="KW-0378">Hydrolase</keyword>
<dbReference type="Proteomes" id="UP000518300">
    <property type="component" value="Unassembled WGS sequence"/>
</dbReference>
<evidence type="ECO:0000313" key="4">
    <source>
        <dbReference type="Proteomes" id="UP000518300"/>
    </source>
</evidence>
<feature type="chain" id="PRO_5032453491" evidence="1">
    <location>
        <begin position="19"/>
        <end position="284"/>
    </location>
</feature>
<dbReference type="SUPFAM" id="SSF53474">
    <property type="entry name" value="alpha/beta-Hydrolases"/>
    <property type="match status" value="1"/>
</dbReference>
<name>A0A848LQJ6_9BACT</name>
<dbReference type="Pfam" id="PF00561">
    <property type="entry name" value="Abhydrolase_1"/>
    <property type="match status" value="1"/>
</dbReference>
<keyword evidence="4" id="KW-1185">Reference proteome</keyword>
<evidence type="ECO:0000259" key="2">
    <source>
        <dbReference type="Pfam" id="PF00561"/>
    </source>
</evidence>
<organism evidence="3 4">
    <name type="scientific">Pyxidicoccus fallax</name>
    <dbReference type="NCBI Taxonomy" id="394095"/>
    <lineage>
        <taxon>Bacteria</taxon>
        <taxon>Pseudomonadati</taxon>
        <taxon>Myxococcota</taxon>
        <taxon>Myxococcia</taxon>
        <taxon>Myxococcales</taxon>
        <taxon>Cystobacterineae</taxon>
        <taxon>Myxococcaceae</taxon>
        <taxon>Pyxidicoccus</taxon>
    </lineage>
</organism>
<evidence type="ECO:0000313" key="3">
    <source>
        <dbReference type="EMBL" id="NMO19833.1"/>
    </source>
</evidence>
<sequence>MKTTAFLLTMLVSAVASAQQKPTTGYAPVNGLKMYYEVHGSGDPVVLLHGSFMTISNNWPQWIRELSKTRKVIAVEMQGHGRTADIKRDFSYENLADDVAALLDYLKIPSADLIGYSMGGGVAMQCAIRHPKKVRKVVSISAVFRHDGWVKEALDAFPKLTAEALKGSPIEAEYKKLSPTPNEFPNFIKRAIAMDLKPYDFGADKLKATQAPMFFIHGDADGVRLEHISEMFRLKGDEIFGDMRPRSASRLAILPNTTHITLMERVSVIVPMVNDFFDAKPQRQ</sequence>
<dbReference type="AlphaFoldDB" id="A0A848LQJ6"/>
<dbReference type="PANTHER" id="PTHR43798">
    <property type="entry name" value="MONOACYLGLYCEROL LIPASE"/>
    <property type="match status" value="1"/>
</dbReference>
<feature type="signal peptide" evidence="1">
    <location>
        <begin position="1"/>
        <end position="18"/>
    </location>
</feature>
<comment type="caution">
    <text evidence="3">The sequence shown here is derived from an EMBL/GenBank/DDBJ whole genome shotgun (WGS) entry which is preliminary data.</text>
</comment>
<gene>
    <name evidence="3" type="ORF">HG543_33905</name>
</gene>
<evidence type="ECO:0000256" key="1">
    <source>
        <dbReference type="SAM" id="SignalP"/>
    </source>
</evidence>
<dbReference type="InterPro" id="IPR050266">
    <property type="entry name" value="AB_hydrolase_sf"/>
</dbReference>
<dbReference type="InterPro" id="IPR000073">
    <property type="entry name" value="AB_hydrolase_1"/>
</dbReference>
<reference evidence="3 4" key="1">
    <citation type="submission" date="2020-04" db="EMBL/GenBank/DDBJ databases">
        <title>Draft genome of Pyxidicoccus fallax type strain.</title>
        <authorList>
            <person name="Whitworth D.E."/>
        </authorList>
    </citation>
    <scope>NUCLEOTIDE SEQUENCE [LARGE SCALE GENOMIC DNA]</scope>
    <source>
        <strain evidence="3 4">DSM 14698</strain>
    </source>
</reference>
<dbReference type="PRINTS" id="PR00111">
    <property type="entry name" value="ABHYDROLASE"/>
</dbReference>
<dbReference type="RefSeq" id="WP_169349072.1">
    <property type="nucleotide sequence ID" value="NZ_JABBJJ010000208.1"/>
</dbReference>
<protein>
    <submittedName>
        <fullName evidence="3">Alpha/beta hydrolase</fullName>
    </submittedName>
</protein>
<keyword evidence="1" id="KW-0732">Signal</keyword>
<accession>A0A848LQJ6</accession>
<proteinExistence type="predicted"/>
<dbReference type="GO" id="GO:0016787">
    <property type="term" value="F:hydrolase activity"/>
    <property type="evidence" value="ECO:0007669"/>
    <property type="project" value="UniProtKB-KW"/>
</dbReference>
<dbReference type="InterPro" id="IPR029058">
    <property type="entry name" value="AB_hydrolase_fold"/>
</dbReference>
<feature type="domain" description="AB hydrolase-1" evidence="2">
    <location>
        <begin position="44"/>
        <end position="147"/>
    </location>
</feature>